<dbReference type="Gene3D" id="1.10.287.130">
    <property type="match status" value="1"/>
</dbReference>
<dbReference type="Gene3D" id="3.30.70.270">
    <property type="match status" value="1"/>
</dbReference>
<dbReference type="Gene3D" id="3.40.50.2300">
    <property type="match status" value="2"/>
</dbReference>
<dbReference type="PROSITE" id="PS50887">
    <property type="entry name" value="GGDEF"/>
    <property type="match status" value="1"/>
</dbReference>
<dbReference type="InterPro" id="IPR011006">
    <property type="entry name" value="CheY-like_superfamily"/>
</dbReference>
<evidence type="ECO:0000313" key="8">
    <source>
        <dbReference type="Proteomes" id="UP001320148"/>
    </source>
</evidence>
<dbReference type="InterPro" id="IPR000160">
    <property type="entry name" value="GGDEF_dom"/>
</dbReference>
<feature type="domain" description="Response regulatory" evidence="5">
    <location>
        <begin position="252"/>
        <end position="367"/>
    </location>
</feature>
<evidence type="ECO:0000259" key="5">
    <source>
        <dbReference type="PROSITE" id="PS50110"/>
    </source>
</evidence>
<dbReference type="SUPFAM" id="SSF52172">
    <property type="entry name" value="CheY-like"/>
    <property type="match status" value="2"/>
</dbReference>
<dbReference type="PANTHER" id="PTHR44591:SF3">
    <property type="entry name" value="RESPONSE REGULATORY DOMAIN-CONTAINING PROTEIN"/>
    <property type="match status" value="1"/>
</dbReference>
<dbReference type="EMBL" id="AP024488">
    <property type="protein sequence ID" value="BCS96601.1"/>
    <property type="molecule type" value="Genomic_DNA"/>
</dbReference>
<dbReference type="InterPro" id="IPR043128">
    <property type="entry name" value="Rev_trsase/Diguanyl_cyclase"/>
</dbReference>
<evidence type="ECO:0000256" key="3">
    <source>
        <dbReference type="ARBA" id="ARBA00022553"/>
    </source>
</evidence>
<dbReference type="InterPro" id="IPR001789">
    <property type="entry name" value="Sig_transdc_resp-reg_receiver"/>
</dbReference>
<dbReference type="CDD" id="cd01949">
    <property type="entry name" value="GGDEF"/>
    <property type="match status" value="1"/>
</dbReference>
<keyword evidence="3 4" id="KW-0597">Phosphoprotein</keyword>
<feature type="domain" description="GGDEF" evidence="6">
    <location>
        <begin position="417"/>
        <end position="545"/>
    </location>
</feature>
<dbReference type="SMART" id="SM00448">
    <property type="entry name" value="REC"/>
    <property type="match status" value="2"/>
</dbReference>
<proteinExistence type="predicted"/>
<evidence type="ECO:0000313" key="7">
    <source>
        <dbReference type="EMBL" id="BCS96601.1"/>
    </source>
</evidence>
<evidence type="ECO:0000256" key="2">
    <source>
        <dbReference type="ARBA" id="ARBA00012438"/>
    </source>
</evidence>
<evidence type="ECO:0000256" key="4">
    <source>
        <dbReference type="PROSITE-ProRule" id="PRU00169"/>
    </source>
</evidence>
<dbReference type="EC" id="2.7.13.3" evidence="2"/>
<dbReference type="SMART" id="SM00388">
    <property type="entry name" value="HisKA"/>
    <property type="match status" value="1"/>
</dbReference>
<dbReference type="PROSITE" id="PS50110">
    <property type="entry name" value="RESPONSE_REGULATORY"/>
    <property type="match status" value="2"/>
</dbReference>
<protein>
    <recommendedName>
        <fullName evidence="2">histidine kinase</fullName>
        <ecNumber evidence="2">2.7.13.3</ecNumber>
    </recommendedName>
</protein>
<dbReference type="CDD" id="cd00082">
    <property type="entry name" value="HisKA"/>
    <property type="match status" value="1"/>
</dbReference>
<dbReference type="SUPFAM" id="SSF55073">
    <property type="entry name" value="Nucleotide cyclase"/>
    <property type="match status" value="1"/>
</dbReference>
<dbReference type="Pfam" id="PF00072">
    <property type="entry name" value="Response_reg"/>
    <property type="match status" value="1"/>
</dbReference>
<dbReference type="InterPro" id="IPR003661">
    <property type="entry name" value="HisK_dim/P_dom"/>
</dbReference>
<dbReference type="InterPro" id="IPR050595">
    <property type="entry name" value="Bact_response_regulator"/>
</dbReference>
<sequence>MMEHATQQILLVDDREANLLALEQALTRPHLSILTASSGNEALSLLLDHPVALILMDVQMPGMDGFETAELIRGNPNTCRIPIIFVTAINTETRHIFKGFDAGAVDYLSKPLELETLTRKVNVFLELHEYQQSLVATTRELTETVATLREANSRIQSQQKKILQEERLKVLLQMAGAMAHELSQPLMALQGNIQLMNLHRKTPEKLPVYVDRIDESGRRIAEIIRKIQTLHVDDTLDYAGDTSIINLDQTINVLVVGEDGREDSPLRRALSTLNRLSVTCVDDAKGARSALDKENRDLLFISRNLPDGPGDEAAQRLTAPSKTPPFVIISEATNKLTTSRLIRQGAFEVLERSLITPETIRTLLHRALDAVMPGSTLAAMDRTDEASLRDPRTGLYTRHCFENLLHRDISRAHRKGQGLALLLVRLDNFDEVIATYGPEAGDMVLGSLGSLLGDMIRTGDLAGRFDHETFAVLLNGIAVAEVPGISHRFTETLTKKEFLYNAFRFNLALRSGAGILAPGTPGTAEELILEAREALSAATADTCDR</sequence>
<feature type="modified residue" description="4-aspartylphosphate" evidence="4">
    <location>
        <position position="57"/>
    </location>
</feature>
<dbReference type="Proteomes" id="UP001320148">
    <property type="component" value="Chromosome"/>
</dbReference>
<organism evidence="7 8">
    <name type="scientific">Desulfoluna limicola</name>
    <dbReference type="NCBI Taxonomy" id="2810562"/>
    <lineage>
        <taxon>Bacteria</taxon>
        <taxon>Pseudomonadati</taxon>
        <taxon>Thermodesulfobacteriota</taxon>
        <taxon>Desulfobacteria</taxon>
        <taxon>Desulfobacterales</taxon>
        <taxon>Desulfolunaceae</taxon>
        <taxon>Desulfoluna</taxon>
    </lineage>
</organism>
<evidence type="ECO:0000259" key="6">
    <source>
        <dbReference type="PROSITE" id="PS50887"/>
    </source>
</evidence>
<dbReference type="PANTHER" id="PTHR44591">
    <property type="entry name" value="STRESS RESPONSE REGULATOR PROTEIN 1"/>
    <property type="match status" value="1"/>
</dbReference>
<dbReference type="Pfam" id="PF00990">
    <property type="entry name" value="GGDEF"/>
    <property type="match status" value="1"/>
</dbReference>
<dbReference type="NCBIfam" id="TIGR00254">
    <property type="entry name" value="GGDEF"/>
    <property type="match status" value="1"/>
</dbReference>
<name>A0ABM7PG85_9BACT</name>
<feature type="domain" description="Response regulatory" evidence="5">
    <location>
        <begin position="8"/>
        <end position="125"/>
    </location>
</feature>
<dbReference type="SMART" id="SM00267">
    <property type="entry name" value="GGDEF"/>
    <property type="match status" value="1"/>
</dbReference>
<comment type="caution">
    <text evidence="4">Lacks conserved residue(s) required for the propagation of feature annotation.</text>
</comment>
<reference evidence="7 8" key="1">
    <citation type="submission" date="2021-02" db="EMBL/GenBank/DDBJ databases">
        <title>Complete genome of Desulfoluna sp. strain ASN36.</title>
        <authorList>
            <person name="Takahashi A."/>
            <person name="Kojima H."/>
            <person name="Fukui M."/>
        </authorList>
    </citation>
    <scope>NUCLEOTIDE SEQUENCE [LARGE SCALE GENOMIC DNA]</scope>
    <source>
        <strain evidence="7 8">ASN36</strain>
    </source>
</reference>
<gene>
    <name evidence="7" type="ORF">DSLASN_22330</name>
</gene>
<keyword evidence="8" id="KW-1185">Reference proteome</keyword>
<dbReference type="Pfam" id="PF00512">
    <property type="entry name" value="HisKA"/>
    <property type="match status" value="1"/>
</dbReference>
<dbReference type="CDD" id="cd00156">
    <property type="entry name" value="REC"/>
    <property type="match status" value="1"/>
</dbReference>
<comment type="catalytic activity">
    <reaction evidence="1">
        <text>ATP + protein L-histidine = ADP + protein N-phospho-L-histidine.</text>
        <dbReference type="EC" id="2.7.13.3"/>
    </reaction>
</comment>
<dbReference type="RefSeq" id="WP_236892903.1">
    <property type="nucleotide sequence ID" value="NZ_AP024488.1"/>
</dbReference>
<dbReference type="SUPFAM" id="SSF47384">
    <property type="entry name" value="Homodimeric domain of signal transducing histidine kinase"/>
    <property type="match status" value="1"/>
</dbReference>
<dbReference type="InterPro" id="IPR036097">
    <property type="entry name" value="HisK_dim/P_sf"/>
</dbReference>
<dbReference type="InterPro" id="IPR029787">
    <property type="entry name" value="Nucleotide_cyclase"/>
</dbReference>
<evidence type="ECO:0000256" key="1">
    <source>
        <dbReference type="ARBA" id="ARBA00000085"/>
    </source>
</evidence>
<accession>A0ABM7PG85</accession>